<evidence type="ECO:0000256" key="3">
    <source>
        <dbReference type="SAM" id="SignalP"/>
    </source>
</evidence>
<reference evidence="5" key="1">
    <citation type="submission" date="2021-01" db="EMBL/GenBank/DDBJ databases">
        <title>Whole genome shotgun sequence of Planobispora rosea NBRC 15558.</title>
        <authorList>
            <person name="Komaki H."/>
            <person name="Tamura T."/>
        </authorList>
    </citation>
    <scope>NUCLEOTIDE SEQUENCE</scope>
    <source>
        <strain evidence="5">NBRC 15558</strain>
    </source>
</reference>
<accession>A0A8J3RWN9</accession>
<comment type="caution">
    <text evidence="5">The sequence shown here is derived from an EMBL/GenBank/DDBJ whole genome shotgun (WGS) entry which is preliminary data.</text>
</comment>
<evidence type="ECO:0000313" key="6">
    <source>
        <dbReference type="Proteomes" id="UP000655044"/>
    </source>
</evidence>
<evidence type="ECO:0000256" key="1">
    <source>
        <dbReference type="ARBA" id="ARBA00022729"/>
    </source>
</evidence>
<dbReference type="PROSITE" id="PS51257">
    <property type="entry name" value="PROKAR_LIPOPROTEIN"/>
    <property type="match status" value="1"/>
</dbReference>
<dbReference type="Gene3D" id="2.60.40.1240">
    <property type="match status" value="1"/>
</dbReference>
<protein>
    <recommendedName>
        <fullName evidence="4">DUF4352 domain-containing protein</fullName>
    </recommendedName>
</protein>
<dbReference type="RefSeq" id="WP_189241755.1">
    <property type="nucleotide sequence ID" value="NZ_BMQP01000004.1"/>
</dbReference>
<dbReference type="EMBL" id="BOOI01000009">
    <property type="protein sequence ID" value="GIH82604.1"/>
    <property type="molecule type" value="Genomic_DNA"/>
</dbReference>
<evidence type="ECO:0000256" key="2">
    <source>
        <dbReference type="SAM" id="MobiDB-lite"/>
    </source>
</evidence>
<feature type="signal peptide" evidence="3">
    <location>
        <begin position="1"/>
        <end position="26"/>
    </location>
</feature>
<dbReference type="InterPro" id="IPR029050">
    <property type="entry name" value="Immunoprotect_excell_Ig-like"/>
</dbReference>
<keyword evidence="1 3" id="KW-0732">Signal</keyword>
<organism evidence="5 6">
    <name type="scientific">Planobispora rosea</name>
    <dbReference type="NCBI Taxonomy" id="35762"/>
    <lineage>
        <taxon>Bacteria</taxon>
        <taxon>Bacillati</taxon>
        <taxon>Actinomycetota</taxon>
        <taxon>Actinomycetes</taxon>
        <taxon>Streptosporangiales</taxon>
        <taxon>Streptosporangiaceae</taxon>
        <taxon>Planobispora</taxon>
    </lineage>
</organism>
<feature type="compositionally biased region" description="Pro residues" evidence="2">
    <location>
        <begin position="32"/>
        <end position="46"/>
    </location>
</feature>
<dbReference type="Pfam" id="PF11611">
    <property type="entry name" value="DUF4352"/>
    <property type="match status" value="1"/>
</dbReference>
<evidence type="ECO:0000313" key="5">
    <source>
        <dbReference type="EMBL" id="GIH82604.1"/>
    </source>
</evidence>
<keyword evidence="6" id="KW-1185">Reference proteome</keyword>
<name>A0A8J3RWN9_PLARO</name>
<evidence type="ECO:0000259" key="4">
    <source>
        <dbReference type="Pfam" id="PF11611"/>
    </source>
</evidence>
<feature type="domain" description="DUF4352" evidence="4">
    <location>
        <begin position="57"/>
        <end position="165"/>
    </location>
</feature>
<dbReference type="Proteomes" id="UP000655044">
    <property type="component" value="Unassembled WGS sequence"/>
</dbReference>
<dbReference type="AlphaFoldDB" id="A0A8J3RWN9"/>
<feature type="region of interest" description="Disordered" evidence="2">
    <location>
        <begin position="23"/>
        <end position="55"/>
    </location>
</feature>
<feature type="chain" id="PRO_5035294371" description="DUF4352 domain-containing protein" evidence="3">
    <location>
        <begin position="27"/>
        <end position="184"/>
    </location>
</feature>
<sequence>MPRPAVPAGLAFLLALSLGGCTQQEAASGGPSPRPSPTYELPPRPVRPGEIPVSAAPVQDGEIRFQVIGLQKGLDGFFGSHAEWKTKGQYVVVRIVTENAGRTNARFDATEQKLLTSGGTAYRIDKFTQATKRQPETFLLGAGVRIEMDLWFDIPDGAEATGIQLFGSPPLGFRTTPGTTVPLP</sequence>
<dbReference type="InterPro" id="IPR029051">
    <property type="entry name" value="DUF4352"/>
</dbReference>
<gene>
    <name evidence="5" type="ORF">Pro02_10120</name>
</gene>
<proteinExistence type="predicted"/>